<dbReference type="RefSeq" id="WP_213304636.1">
    <property type="nucleotide sequence ID" value="NZ_JAGYVZ010000020.1"/>
</dbReference>
<evidence type="ECO:0000256" key="1">
    <source>
        <dbReference type="SAM" id="Phobius"/>
    </source>
</evidence>
<name>A0ABS5PG30_9FLAO</name>
<comment type="caution">
    <text evidence="3">The sequence shown here is derived from an EMBL/GenBank/DDBJ whole genome shotgun (WGS) entry which is preliminary data.</text>
</comment>
<dbReference type="InterPro" id="IPR025698">
    <property type="entry name" value="2TM_dom"/>
</dbReference>
<feature type="transmembrane region" description="Helical" evidence="1">
    <location>
        <begin position="77"/>
        <end position="98"/>
    </location>
</feature>
<dbReference type="EMBL" id="JAGYVZ010000020">
    <property type="protein sequence ID" value="MBS7233086.1"/>
    <property type="molecule type" value="Genomic_DNA"/>
</dbReference>
<dbReference type="Pfam" id="PF13239">
    <property type="entry name" value="2TM"/>
    <property type="match status" value="1"/>
</dbReference>
<evidence type="ECO:0000259" key="2">
    <source>
        <dbReference type="Pfam" id="PF13239"/>
    </source>
</evidence>
<evidence type="ECO:0000313" key="3">
    <source>
        <dbReference type="EMBL" id="MBS7233086.1"/>
    </source>
</evidence>
<reference evidence="3 4" key="1">
    <citation type="journal article" date="2018" name="Int. J. Syst. Evol. Microbiol.">
        <title>Flavobacterium chryseum sp. nov. and Flavobacterium psychroterrae sp. nov., novel environmental bacteria isolated from Antarctica.</title>
        <authorList>
            <person name="Kralova S."/>
            <person name="Svec P."/>
            <person name="Busse H.J."/>
            <person name="Stankova E."/>
            <person name="Vaczi P."/>
            <person name="Sedlacek I."/>
        </authorList>
    </citation>
    <scope>NUCLEOTIDE SEQUENCE [LARGE SCALE GENOMIC DNA]</scope>
    <source>
        <strain evidence="3 4">CCM 8827</strain>
    </source>
</reference>
<protein>
    <submittedName>
        <fullName evidence="3">2TM domain-containing protein</fullName>
    </submittedName>
</protein>
<dbReference type="Proteomes" id="UP000722625">
    <property type="component" value="Unassembled WGS sequence"/>
</dbReference>
<evidence type="ECO:0000313" key="4">
    <source>
        <dbReference type="Proteomes" id="UP000722625"/>
    </source>
</evidence>
<organism evidence="3 4">
    <name type="scientific">Flavobacterium psychroterrae</name>
    <dbReference type="NCBI Taxonomy" id="2133767"/>
    <lineage>
        <taxon>Bacteria</taxon>
        <taxon>Pseudomonadati</taxon>
        <taxon>Bacteroidota</taxon>
        <taxon>Flavobacteriia</taxon>
        <taxon>Flavobacteriales</taxon>
        <taxon>Flavobacteriaceae</taxon>
        <taxon>Flavobacterium</taxon>
    </lineage>
</organism>
<keyword evidence="1" id="KW-0812">Transmembrane</keyword>
<keyword evidence="1" id="KW-1133">Transmembrane helix</keyword>
<accession>A0ABS5PG30</accession>
<keyword evidence="4" id="KW-1185">Reference proteome</keyword>
<feature type="domain" description="2TM" evidence="2">
    <location>
        <begin position="25"/>
        <end position="112"/>
    </location>
</feature>
<sequence>MGRFRKQMYDEHAHKFSTEESYEIAFKKVKRIKGFYSHLRIFVIVNAIILISNFSRNFTWSHIEVRGFENWQSYSTLFYWGIALLIHAFTVFGPDIFFNRDWEQKKIQKYMDKDAQNKNKWE</sequence>
<feature type="transmembrane region" description="Helical" evidence="1">
    <location>
        <begin position="35"/>
        <end position="54"/>
    </location>
</feature>
<gene>
    <name evidence="3" type="ORF">KHA90_18850</name>
</gene>
<proteinExistence type="predicted"/>
<keyword evidence="1" id="KW-0472">Membrane</keyword>